<dbReference type="OrthoDB" id="9788304at2"/>
<feature type="transmembrane region" description="Helical" evidence="2">
    <location>
        <begin position="149"/>
        <end position="173"/>
    </location>
</feature>
<protein>
    <submittedName>
        <fullName evidence="4">Zinc-ribbon domain-containing protein</fullName>
    </submittedName>
</protein>
<gene>
    <name evidence="4" type="ORF">C6Y28_04775</name>
</gene>
<name>A0A2S0M6A8_MEGEL</name>
<organism evidence="4 5">
    <name type="scientific">Megasphaera elsdenii</name>
    <dbReference type="NCBI Taxonomy" id="907"/>
    <lineage>
        <taxon>Bacteria</taxon>
        <taxon>Bacillati</taxon>
        <taxon>Bacillota</taxon>
        <taxon>Negativicutes</taxon>
        <taxon>Veillonellales</taxon>
        <taxon>Veillonellaceae</taxon>
        <taxon>Megasphaera</taxon>
    </lineage>
</organism>
<dbReference type="EMBL" id="CP027569">
    <property type="protein sequence ID" value="AVO26971.1"/>
    <property type="molecule type" value="Genomic_DNA"/>
</dbReference>
<evidence type="ECO:0000256" key="2">
    <source>
        <dbReference type="SAM" id="Phobius"/>
    </source>
</evidence>
<dbReference type="Proteomes" id="UP000238358">
    <property type="component" value="Chromosome"/>
</dbReference>
<evidence type="ECO:0000259" key="3">
    <source>
        <dbReference type="Pfam" id="PF12773"/>
    </source>
</evidence>
<keyword evidence="2" id="KW-0472">Membrane</keyword>
<dbReference type="RefSeq" id="WP_027895830.1">
    <property type="nucleotide sequence ID" value="NZ_CP027569.1"/>
</dbReference>
<feature type="transmembrane region" description="Helical" evidence="2">
    <location>
        <begin position="107"/>
        <end position="137"/>
    </location>
</feature>
<keyword evidence="2" id="KW-0812">Transmembrane</keyword>
<sequence>MDSLGYFGKWFPTEHKKYTAIIAMMYLGVVTTVLGVLFELALRGLEMIGLFGGPVGIRRTIDVLTFFSGLNTLASLALFVIMIYLLYKTRALVYLLKMALGYFVVDLLLILIADLFSGTVAAILCILGIIATIYVNRRRWHYISKYRRYIYYVVLSWLISALCTAAVVGHIVYSMTQLMFGMTRGGYGTFIGYAVLLVLVWMIPVFCQHYIYRREERLGTSFYQAFRLMNTVPWTAVFFIFGISSLASIGTISGENMFTSFDFDDKGDNQANLEDRKNGMSTRKVNEVNKKTCPYCGHPVEGDAIFCSHCGKPVYTCPQCHHVVDPTAKFCPSCGTRLQTPDASAGPLPDPFSKETEPAAAPSSEVPRHDIQQNMPPQRPLKEQLREHGKVLIALGVVLVLAVAGGIWYAHSQPKSLPAGTGTHSQQVVKTADSELSLNGVYLGQSWDEANDGLGRELSTSDSKDGAVHHKFTDMDVVVKDNKVIMLTSSSPAAQSKRGIHQGSSFDDVVNAYGDDYQASEYGAQIHYEYTFKTDDGKTGILRFAVSKNSQAVEYISVRLADEQTDGAKQAFLAYHKDISGHHLQEAFQLLTPDFQTSVGGYDGYAPGYANTLSSDVSNIRKVSSGSDKTMFSFTLKARDRIPGSSKVKVQYFNGQVTMVKEGDTWKISDMSAKKTGEHVE</sequence>
<keyword evidence="2" id="KW-1133">Transmembrane helix</keyword>
<feature type="transmembrane region" description="Helical" evidence="2">
    <location>
        <begin position="20"/>
        <end position="42"/>
    </location>
</feature>
<dbReference type="Pfam" id="PF12773">
    <property type="entry name" value="DZR"/>
    <property type="match status" value="1"/>
</dbReference>
<dbReference type="InterPro" id="IPR025874">
    <property type="entry name" value="DZR"/>
</dbReference>
<accession>A0A2S0M6A8</accession>
<feature type="transmembrane region" description="Helical" evidence="2">
    <location>
        <begin position="185"/>
        <end position="207"/>
    </location>
</feature>
<evidence type="ECO:0000256" key="1">
    <source>
        <dbReference type="SAM" id="MobiDB-lite"/>
    </source>
</evidence>
<evidence type="ECO:0000313" key="4">
    <source>
        <dbReference type="EMBL" id="AVO26971.1"/>
    </source>
</evidence>
<feature type="region of interest" description="Disordered" evidence="1">
    <location>
        <begin position="342"/>
        <end position="376"/>
    </location>
</feature>
<reference evidence="4 5" key="1">
    <citation type="journal article" date="2018" name="Genome Announc.">
        <title>Complete genomes of two Megasphaera elsdenii strains, NCIMB 702410 and ATCC 25940.</title>
        <authorList>
            <person name="Hatmaker E.A."/>
            <person name="O'Dell K."/>
            <person name="Riley L.A."/>
            <person name="Klingeman D.M."/>
            <person name="Guss A.M."/>
        </authorList>
    </citation>
    <scope>NUCLEOTIDE SEQUENCE [LARGE SCALE GENOMIC DNA]</scope>
    <source>
        <strain evidence="4 5">NCIMB702410</strain>
    </source>
</reference>
<dbReference type="AlphaFoldDB" id="A0A2S0M6A8"/>
<feature type="domain" description="DZANK-type" evidence="3">
    <location>
        <begin position="293"/>
        <end position="335"/>
    </location>
</feature>
<evidence type="ECO:0000313" key="5">
    <source>
        <dbReference type="Proteomes" id="UP000238358"/>
    </source>
</evidence>
<feature type="transmembrane region" description="Helical" evidence="2">
    <location>
        <begin position="63"/>
        <end position="87"/>
    </location>
</feature>
<proteinExistence type="predicted"/>